<evidence type="ECO:0000313" key="3">
    <source>
        <dbReference type="Proteomes" id="UP001221757"/>
    </source>
</evidence>
<protein>
    <submittedName>
        <fullName evidence="2">Uncharacterized protein</fullName>
    </submittedName>
</protein>
<proteinExistence type="predicted"/>
<feature type="coiled-coil region" evidence="1">
    <location>
        <begin position="65"/>
        <end position="92"/>
    </location>
</feature>
<dbReference type="EMBL" id="JARKIE010001208">
    <property type="protein sequence ID" value="KAJ7604605.1"/>
    <property type="molecule type" value="Genomic_DNA"/>
</dbReference>
<keyword evidence="3" id="KW-1185">Reference proteome</keyword>
<accession>A0AAD7F8Q2</accession>
<sequence length="168" mass="18667">MVVPERELMRHQRILMSLRLDSTSSATQSTSLLRRNEVQFAFRRPTPETPYLKPVGLIQACAMSVAELQAQIDSLSANILRHKQALKDLECSKSAAQCQLNAIRDPVARLPLEISSEIFIQCLSTRPRPGSRHAPMILANISTIPPDELTVAGFGRNVQLAAIDPKER</sequence>
<evidence type="ECO:0000256" key="1">
    <source>
        <dbReference type="SAM" id="Coils"/>
    </source>
</evidence>
<comment type="caution">
    <text evidence="2">The sequence shown here is derived from an EMBL/GenBank/DDBJ whole genome shotgun (WGS) entry which is preliminary data.</text>
</comment>
<dbReference type="Proteomes" id="UP001221757">
    <property type="component" value="Unassembled WGS sequence"/>
</dbReference>
<gene>
    <name evidence="2" type="ORF">B0H17DRAFT_1189718</name>
</gene>
<keyword evidence="1" id="KW-0175">Coiled coil</keyword>
<dbReference type="AlphaFoldDB" id="A0AAD7F8Q2"/>
<organism evidence="2 3">
    <name type="scientific">Mycena rosella</name>
    <name type="common">Pink bonnet</name>
    <name type="synonym">Agaricus rosellus</name>
    <dbReference type="NCBI Taxonomy" id="1033263"/>
    <lineage>
        <taxon>Eukaryota</taxon>
        <taxon>Fungi</taxon>
        <taxon>Dikarya</taxon>
        <taxon>Basidiomycota</taxon>
        <taxon>Agaricomycotina</taxon>
        <taxon>Agaricomycetes</taxon>
        <taxon>Agaricomycetidae</taxon>
        <taxon>Agaricales</taxon>
        <taxon>Marasmiineae</taxon>
        <taxon>Mycenaceae</taxon>
        <taxon>Mycena</taxon>
    </lineage>
</organism>
<reference evidence="2" key="1">
    <citation type="submission" date="2023-03" db="EMBL/GenBank/DDBJ databases">
        <title>Massive genome expansion in bonnet fungi (Mycena s.s.) driven by repeated elements and novel gene families across ecological guilds.</title>
        <authorList>
            <consortium name="Lawrence Berkeley National Laboratory"/>
            <person name="Harder C.B."/>
            <person name="Miyauchi S."/>
            <person name="Viragh M."/>
            <person name="Kuo A."/>
            <person name="Thoen E."/>
            <person name="Andreopoulos B."/>
            <person name="Lu D."/>
            <person name="Skrede I."/>
            <person name="Drula E."/>
            <person name="Henrissat B."/>
            <person name="Morin E."/>
            <person name="Kohler A."/>
            <person name="Barry K."/>
            <person name="LaButti K."/>
            <person name="Morin E."/>
            <person name="Salamov A."/>
            <person name="Lipzen A."/>
            <person name="Mereny Z."/>
            <person name="Hegedus B."/>
            <person name="Baldrian P."/>
            <person name="Stursova M."/>
            <person name="Weitz H."/>
            <person name="Taylor A."/>
            <person name="Grigoriev I.V."/>
            <person name="Nagy L.G."/>
            <person name="Martin F."/>
            <person name="Kauserud H."/>
        </authorList>
    </citation>
    <scope>NUCLEOTIDE SEQUENCE</scope>
    <source>
        <strain evidence="2">CBHHK067</strain>
    </source>
</reference>
<evidence type="ECO:0000313" key="2">
    <source>
        <dbReference type="EMBL" id="KAJ7604605.1"/>
    </source>
</evidence>
<name>A0AAD7F8Q2_MYCRO</name>